<feature type="transmembrane region" description="Helical" evidence="6">
    <location>
        <begin position="361"/>
        <end position="379"/>
    </location>
</feature>
<organism evidence="7 8">
    <name type="scientific">Tetranychus urticae</name>
    <name type="common">Two-spotted spider mite</name>
    <dbReference type="NCBI Taxonomy" id="32264"/>
    <lineage>
        <taxon>Eukaryota</taxon>
        <taxon>Metazoa</taxon>
        <taxon>Ecdysozoa</taxon>
        <taxon>Arthropoda</taxon>
        <taxon>Chelicerata</taxon>
        <taxon>Arachnida</taxon>
        <taxon>Acari</taxon>
        <taxon>Acariformes</taxon>
        <taxon>Trombidiformes</taxon>
        <taxon>Prostigmata</taxon>
        <taxon>Eleutherengona</taxon>
        <taxon>Raphignathae</taxon>
        <taxon>Tetranychoidea</taxon>
        <taxon>Tetranychidae</taxon>
        <taxon>Tetranychus</taxon>
    </lineage>
</organism>
<feature type="transmembrane region" description="Helical" evidence="6">
    <location>
        <begin position="281"/>
        <end position="302"/>
    </location>
</feature>
<evidence type="ECO:0000256" key="1">
    <source>
        <dbReference type="ARBA" id="ARBA00004141"/>
    </source>
</evidence>
<comment type="subcellular location">
    <subcellularLocation>
        <location evidence="1">Membrane</location>
        <topology evidence="1">Multi-pass membrane protein</topology>
    </subcellularLocation>
</comment>
<dbReference type="STRING" id="32264.T1KFS0"/>
<evidence type="ECO:0000313" key="7">
    <source>
        <dbReference type="EnsemblMetazoa" id="tetur10g04130.1"/>
    </source>
</evidence>
<dbReference type="Proteomes" id="UP000015104">
    <property type="component" value="Unassembled WGS sequence"/>
</dbReference>
<feature type="transmembrane region" description="Helical" evidence="6">
    <location>
        <begin position="132"/>
        <end position="150"/>
    </location>
</feature>
<keyword evidence="8" id="KW-1185">Reference proteome</keyword>
<name>T1KFS0_TETUR</name>
<keyword evidence="2 6" id="KW-0812">Transmembrane</keyword>
<feature type="transmembrane region" description="Helical" evidence="6">
    <location>
        <begin position="202"/>
        <end position="220"/>
    </location>
</feature>
<accession>T1KFS0</accession>
<feature type="transmembrane region" description="Helical" evidence="6">
    <location>
        <begin position="385"/>
        <end position="405"/>
    </location>
</feature>
<feature type="transmembrane region" description="Helical" evidence="6">
    <location>
        <begin position="60"/>
        <end position="84"/>
    </location>
</feature>
<proteinExistence type="inferred from homology"/>
<feature type="transmembrane region" description="Helical" evidence="6">
    <location>
        <begin position="96"/>
        <end position="125"/>
    </location>
</feature>
<dbReference type="GO" id="GO:0005783">
    <property type="term" value="C:endoplasmic reticulum"/>
    <property type="evidence" value="ECO:0007669"/>
    <property type="project" value="TreeGrafter"/>
</dbReference>
<feature type="transmembrane region" description="Helical" evidence="6">
    <location>
        <begin position="241"/>
        <end position="261"/>
    </location>
</feature>
<dbReference type="OMA" id="AWAQTYT"/>
<dbReference type="EMBL" id="CAEY01000038">
    <property type="status" value="NOT_ANNOTATED_CDS"/>
    <property type="molecule type" value="Genomic_DNA"/>
</dbReference>
<dbReference type="Pfam" id="PF03062">
    <property type="entry name" value="MBOAT"/>
    <property type="match status" value="1"/>
</dbReference>
<dbReference type="PANTHER" id="PTHR13285">
    <property type="entry name" value="ACYLTRANSFERASE"/>
    <property type="match status" value="1"/>
</dbReference>
<evidence type="ECO:0000256" key="6">
    <source>
        <dbReference type="SAM" id="Phobius"/>
    </source>
</evidence>
<reference evidence="7" key="2">
    <citation type="submission" date="2015-06" db="UniProtKB">
        <authorList>
            <consortium name="EnsemblMetazoa"/>
        </authorList>
    </citation>
    <scope>IDENTIFICATION</scope>
</reference>
<protein>
    <submittedName>
        <fullName evidence="7">Uncharacterized protein</fullName>
    </submittedName>
</protein>
<keyword evidence="4 6" id="KW-0472">Membrane</keyword>
<dbReference type="GO" id="GO:0016020">
    <property type="term" value="C:membrane"/>
    <property type="evidence" value="ECO:0007669"/>
    <property type="project" value="UniProtKB-SubCell"/>
</dbReference>
<feature type="transmembrane region" description="Helical" evidence="6">
    <location>
        <begin position="425"/>
        <end position="446"/>
    </location>
</feature>
<dbReference type="KEGG" id="tut:107363403"/>
<evidence type="ECO:0000256" key="3">
    <source>
        <dbReference type="ARBA" id="ARBA00022989"/>
    </source>
</evidence>
<keyword evidence="3 6" id="KW-1133">Transmembrane helix</keyword>
<sequence>MIAKNVESILCFTAWSFSAFYSLYLFGDGIDVIKDELDSRDFEKGWFASRQRDVTDIEWYIVKYIIFNFYLTFIGHIIVSQLIWVFIPQLTLSVMVLYGTISLWILLGPFVVPIIWLNILFAYLIHLKRSPLLCHLFFITVFITAQSSYFRDKTKLLFGHDLRKLFIFDILFGWLNAKCLSFSLDRIETFRRWENPYPDDNLTMIFAYCLYLPTLVFGPMHQYSSFLNNMVFRDDWSLRKFICSLTRLSQVLFYAVVYDILKHYLFSSALIYRTDLLEKLDSYTLCGFAYCLVIMFYLKYLILYGYSEAMGNSDGIKLPPPPKCVSTIHLSSDLWRHFDRGLHLWLVKYYYKPLLTIGNNVMVKIFATSICFAIVAIWHSYSSDVIAWCMLNFCAVAIELTGLHIRRLFFPNFETQFSDRAIKRWKAFMAAPFYIIMIITNTFFLANSEVGVYLFQKVLFSFPYPALPVLMIAYTACHVSIELKEH</sequence>
<reference evidence="8" key="1">
    <citation type="submission" date="2011-08" db="EMBL/GenBank/DDBJ databases">
        <authorList>
            <person name="Rombauts S."/>
        </authorList>
    </citation>
    <scope>NUCLEOTIDE SEQUENCE</scope>
    <source>
        <strain evidence="8">London</strain>
    </source>
</reference>
<dbReference type="InterPro" id="IPR051085">
    <property type="entry name" value="MB_O-acyltransferase"/>
</dbReference>
<comment type="similarity">
    <text evidence="5">Belongs to the membrane-bound acyltransferase family. HHAT subfamily.</text>
</comment>
<evidence type="ECO:0000256" key="5">
    <source>
        <dbReference type="ARBA" id="ARBA00038268"/>
    </source>
</evidence>
<feature type="transmembrane region" description="Helical" evidence="6">
    <location>
        <begin position="458"/>
        <end position="481"/>
    </location>
</feature>
<dbReference type="HOGENOM" id="CLU_027533_3_1_1"/>
<dbReference type="InterPro" id="IPR004299">
    <property type="entry name" value="MBOAT_fam"/>
</dbReference>
<dbReference type="GO" id="GO:0016409">
    <property type="term" value="F:palmitoyltransferase activity"/>
    <property type="evidence" value="ECO:0007669"/>
    <property type="project" value="TreeGrafter"/>
</dbReference>
<dbReference type="eggNOG" id="KOG3860">
    <property type="taxonomic scope" value="Eukaryota"/>
</dbReference>
<evidence type="ECO:0000256" key="4">
    <source>
        <dbReference type="ARBA" id="ARBA00023136"/>
    </source>
</evidence>
<gene>
    <name evidence="7" type="primary">107363403</name>
</gene>
<dbReference type="PANTHER" id="PTHR13285:SF18">
    <property type="entry name" value="PROTEIN-CYSTEINE N-PALMITOYLTRANSFERASE RASP"/>
    <property type="match status" value="1"/>
</dbReference>
<evidence type="ECO:0000313" key="8">
    <source>
        <dbReference type="Proteomes" id="UP000015104"/>
    </source>
</evidence>
<dbReference type="OrthoDB" id="6496647at2759"/>
<dbReference type="AlphaFoldDB" id="T1KFS0"/>
<dbReference type="EnsemblMetazoa" id="tetur10g04130.1">
    <property type="protein sequence ID" value="tetur10g04130.1"/>
    <property type="gene ID" value="tetur10g04130"/>
</dbReference>
<evidence type="ECO:0000256" key="2">
    <source>
        <dbReference type="ARBA" id="ARBA00022692"/>
    </source>
</evidence>